<sequence>MDPPPFGWWKINLDGSCSSSNNIAAGGLIRDSNGNWVMGFSKFLGGGTILYAELWAIVYGLDLAYSAGGSKIVVESDSLSAIALIIDLNTPVSHHLFPIISRCRRFGHLVAETPLSIGARDCLGTGTKPRVFSPPGGRNTRAVKVPNLTVGLDMVQQTWATRLYQLMQMMVGKHEDVLGSQPRKVALKVPSSLTPAWSAGRIGACLGRTGACSRCPSLQSSPCWTLTGGRSWGTQDPLTAIYIRTRRKRLGGRTVCS</sequence>
<dbReference type="InterPro" id="IPR002156">
    <property type="entry name" value="RNaseH_domain"/>
</dbReference>
<dbReference type="CDD" id="cd06222">
    <property type="entry name" value="RNase_H_like"/>
    <property type="match status" value="1"/>
</dbReference>
<gene>
    <name evidence="2" type="ORF">G2W53_032855</name>
</gene>
<feature type="domain" description="RNase H type-1" evidence="1">
    <location>
        <begin position="12"/>
        <end position="104"/>
    </location>
</feature>
<dbReference type="AlphaFoldDB" id="A0A834WC86"/>
<dbReference type="OrthoDB" id="1436503at2759"/>
<proteinExistence type="predicted"/>
<dbReference type="InterPro" id="IPR036397">
    <property type="entry name" value="RNaseH_sf"/>
</dbReference>
<evidence type="ECO:0000313" key="2">
    <source>
        <dbReference type="EMBL" id="KAF7811879.1"/>
    </source>
</evidence>
<evidence type="ECO:0000313" key="3">
    <source>
        <dbReference type="Proteomes" id="UP000634136"/>
    </source>
</evidence>
<dbReference type="GO" id="GO:0003676">
    <property type="term" value="F:nucleic acid binding"/>
    <property type="evidence" value="ECO:0007669"/>
    <property type="project" value="InterPro"/>
</dbReference>
<accession>A0A834WC86</accession>
<dbReference type="SUPFAM" id="SSF53098">
    <property type="entry name" value="Ribonuclease H-like"/>
    <property type="match status" value="1"/>
</dbReference>
<dbReference type="Gene3D" id="3.30.420.10">
    <property type="entry name" value="Ribonuclease H-like superfamily/Ribonuclease H"/>
    <property type="match status" value="1"/>
</dbReference>
<evidence type="ECO:0000259" key="1">
    <source>
        <dbReference type="Pfam" id="PF13456"/>
    </source>
</evidence>
<keyword evidence="3" id="KW-1185">Reference proteome</keyword>
<dbReference type="InterPro" id="IPR053151">
    <property type="entry name" value="RNase_H-like"/>
</dbReference>
<reference evidence="2" key="1">
    <citation type="submission" date="2020-09" db="EMBL/GenBank/DDBJ databases">
        <title>Genome-Enabled Discovery of Anthraquinone Biosynthesis in Senna tora.</title>
        <authorList>
            <person name="Kang S.-H."/>
            <person name="Pandey R.P."/>
            <person name="Lee C.-M."/>
            <person name="Sim J.-S."/>
            <person name="Jeong J.-T."/>
            <person name="Choi B.-S."/>
            <person name="Jung M."/>
            <person name="Ginzburg D."/>
            <person name="Zhao K."/>
            <person name="Won S.Y."/>
            <person name="Oh T.-J."/>
            <person name="Yu Y."/>
            <person name="Kim N.-H."/>
            <person name="Lee O.R."/>
            <person name="Lee T.-H."/>
            <person name="Bashyal P."/>
            <person name="Kim T.-S."/>
            <person name="Lee W.-H."/>
            <person name="Kawkins C."/>
            <person name="Kim C.-K."/>
            <person name="Kim J.S."/>
            <person name="Ahn B.O."/>
            <person name="Rhee S.Y."/>
            <person name="Sohng J.K."/>
        </authorList>
    </citation>
    <scope>NUCLEOTIDE SEQUENCE</scope>
    <source>
        <tissue evidence="2">Leaf</tissue>
    </source>
</reference>
<dbReference type="GO" id="GO:0004523">
    <property type="term" value="F:RNA-DNA hybrid ribonuclease activity"/>
    <property type="evidence" value="ECO:0007669"/>
    <property type="project" value="InterPro"/>
</dbReference>
<dbReference type="EMBL" id="JAAIUW010000010">
    <property type="protein sequence ID" value="KAF7811879.1"/>
    <property type="molecule type" value="Genomic_DNA"/>
</dbReference>
<dbReference type="Proteomes" id="UP000634136">
    <property type="component" value="Unassembled WGS sequence"/>
</dbReference>
<name>A0A834WC86_9FABA</name>
<protein>
    <submittedName>
        <fullName evidence="2">Putative ribonuclease H-like domain-containing protein</fullName>
    </submittedName>
</protein>
<comment type="caution">
    <text evidence="2">The sequence shown here is derived from an EMBL/GenBank/DDBJ whole genome shotgun (WGS) entry which is preliminary data.</text>
</comment>
<dbReference type="InterPro" id="IPR044730">
    <property type="entry name" value="RNase_H-like_dom_plant"/>
</dbReference>
<dbReference type="PANTHER" id="PTHR47723">
    <property type="entry name" value="OS05G0353850 PROTEIN"/>
    <property type="match status" value="1"/>
</dbReference>
<dbReference type="PANTHER" id="PTHR47723:SF19">
    <property type="entry name" value="POLYNUCLEOTIDYL TRANSFERASE, RIBONUCLEASE H-LIKE SUPERFAMILY PROTEIN"/>
    <property type="match status" value="1"/>
</dbReference>
<organism evidence="2 3">
    <name type="scientific">Senna tora</name>
    <dbReference type="NCBI Taxonomy" id="362788"/>
    <lineage>
        <taxon>Eukaryota</taxon>
        <taxon>Viridiplantae</taxon>
        <taxon>Streptophyta</taxon>
        <taxon>Embryophyta</taxon>
        <taxon>Tracheophyta</taxon>
        <taxon>Spermatophyta</taxon>
        <taxon>Magnoliopsida</taxon>
        <taxon>eudicotyledons</taxon>
        <taxon>Gunneridae</taxon>
        <taxon>Pentapetalae</taxon>
        <taxon>rosids</taxon>
        <taxon>fabids</taxon>
        <taxon>Fabales</taxon>
        <taxon>Fabaceae</taxon>
        <taxon>Caesalpinioideae</taxon>
        <taxon>Cassia clade</taxon>
        <taxon>Senna</taxon>
    </lineage>
</organism>
<dbReference type="InterPro" id="IPR012337">
    <property type="entry name" value="RNaseH-like_sf"/>
</dbReference>
<dbReference type="Pfam" id="PF13456">
    <property type="entry name" value="RVT_3"/>
    <property type="match status" value="1"/>
</dbReference>